<sequence>MANRLAHSTSPYLLQHAENPVDWHEWGDEAFAEARRRDVPLLVSVGYASCHWCHVMAHESFEDDATAAYMNQHFVNVKVDREERPDVDAVYMAATQGMTGQGGWPMTVFTTPDGQPFFCGTYFPPVPIGGMASFRQVLEAVEDAWRTQREDLQSNAEVIGEALGSRPAPVPGAGGVPSAAAMEAAAAAARDEITGSYDAQDGGFGSAPKFPPTMVLEWLLRRAARAHDVVALDMAEHTLTAMARGGMADQIGGGFARYSVDASWTVPHFEKMLEDNALLLRVYTHWWRQTGSALALDVAERTARWLMRALRTDQGGFASSLDADTRGVEGATYVWTPAQLEEVLGAEDGAWAAKVFGVTEEGTFEHGASVLQLRHDPGQDAAERLASVRRRLLKARRDRPQPQRDEKVVAAWNGLAITALAESGAILGHRHWVAAALRAAALLDTVHLRTEPTGPDGAAETRVMRTSRDGVVSTAAGVLADYANVAEGFLALYSVTDDEHWFTRAGELLETVLSHFSDGDGGFFDTADDRTDPVLARMLRPRDIADGPAPAGPSAAAGALLAYAALTGSARHREAAEAALAVPLAIAARAPRACGWALAVTEAALDGPVQVAVIGRSLDPATGELAQVARRSPAPGAVLAVGDPERIEVLGTRVPLLEGRTLVGGLAAAYVCRGFVCDLPATDPGQLARALGGAATAPGAR</sequence>
<dbReference type="SUPFAM" id="SSF48208">
    <property type="entry name" value="Six-hairpin glycosidases"/>
    <property type="match status" value="1"/>
</dbReference>
<organism evidence="2 3">
    <name type="scientific">Cellulomonas chengniuliangii</name>
    <dbReference type="NCBI Taxonomy" id="2968084"/>
    <lineage>
        <taxon>Bacteria</taxon>
        <taxon>Bacillati</taxon>
        <taxon>Actinomycetota</taxon>
        <taxon>Actinomycetes</taxon>
        <taxon>Micrococcales</taxon>
        <taxon>Cellulomonadaceae</taxon>
        <taxon>Cellulomonas</taxon>
    </lineage>
</organism>
<dbReference type="InterPro" id="IPR004879">
    <property type="entry name" value="Ssp411-like_TRX"/>
</dbReference>
<protein>
    <submittedName>
        <fullName evidence="2">Thioredoxin domain-containing protein</fullName>
    </submittedName>
</protein>
<evidence type="ECO:0000313" key="2">
    <source>
        <dbReference type="EMBL" id="UUI74420.1"/>
    </source>
</evidence>
<evidence type="ECO:0000259" key="1">
    <source>
        <dbReference type="Pfam" id="PF03190"/>
    </source>
</evidence>
<dbReference type="InterPro" id="IPR008928">
    <property type="entry name" value="6-hairpin_glycosidase_sf"/>
</dbReference>
<gene>
    <name evidence="2" type="ORF">NP064_11500</name>
</gene>
<feature type="domain" description="Spermatogenesis-associated protein 20-like TRX" evidence="1">
    <location>
        <begin position="3"/>
        <end position="163"/>
    </location>
</feature>
<dbReference type="InterPro" id="IPR036249">
    <property type="entry name" value="Thioredoxin-like_sf"/>
</dbReference>
<accession>A0ABY5KVE0</accession>
<dbReference type="EMBL" id="CP101988">
    <property type="protein sequence ID" value="UUI74420.1"/>
    <property type="molecule type" value="Genomic_DNA"/>
</dbReference>
<dbReference type="Pfam" id="PF03190">
    <property type="entry name" value="Thioredox_DsbH"/>
    <property type="match status" value="1"/>
</dbReference>
<dbReference type="PANTHER" id="PTHR42899">
    <property type="entry name" value="SPERMATOGENESIS-ASSOCIATED PROTEIN 20"/>
    <property type="match status" value="1"/>
</dbReference>
<reference evidence="2 3" key="1">
    <citation type="submission" date="2022-07" db="EMBL/GenBank/DDBJ databases">
        <title>Novel species in genus cellulomonas.</title>
        <authorList>
            <person name="Ye L."/>
        </authorList>
    </citation>
    <scope>NUCLEOTIDE SEQUENCE [LARGE SCALE GENOMIC DNA]</scope>
    <source>
        <strain evidence="3">zg-Y338</strain>
    </source>
</reference>
<dbReference type="RefSeq" id="WP_227569520.1">
    <property type="nucleotide sequence ID" value="NZ_CP101988.1"/>
</dbReference>
<name>A0ABY5KVE0_9CELL</name>
<dbReference type="InterPro" id="IPR024705">
    <property type="entry name" value="Ssp411"/>
</dbReference>
<dbReference type="PANTHER" id="PTHR42899:SF1">
    <property type="entry name" value="SPERMATOGENESIS-ASSOCIATED PROTEIN 20"/>
    <property type="match status" value="1"/>
</dbReference>
<proteinExistence type="predicted"/>
<dbReference type="SUPFAM" id="SSF52833">
    <property type="entry name" value="Thioredoxin-like"/>
    <property type="match status" value="1"/>
</dbReference>
<keyword evidence="3" id="KW-1185">Reference proteome</keyword>
<dbReference type="Gene3D" id="3.40.30.10">
    <property type="entry name" value="Glutaredoxin"/>
    <property type="match status" value="1"/>
</dbReference>
<evidence type="ECO:0000313" key="3">
    <source>
        <dbReference type="Proteomes" id="UP001316189"/>
    </source>
</evidence>
<dbReference type="CDD" id="cd02955">
    <property type="entry name" value="SSP411"/>
    <property type="match status" value="1"/>
</dbReference>
<dbReference type="Proteomes" id="UP001316189">
    <property type="component" value="Chromosome"/>
</dbReference>
<dbReference type="PIRSF" id="PIRSF006402">
    <property type="entry name" value="UCP006402_thioredoxin"/>
    <property type="match status" value="1"/>
</dbReference>